<dbReference type="InterPro" id="IPR043128">
    <property type="entry name" value="Rev_trsase/Diguanyl_cyclase"/>
</dbReference>
<dbReference type="PROSITE" id="PS50112">
    <property type="entry name" value="PAS"/>
    <property type="match status" value="1"/>
</dbReference>
<dbReference type="GO" id="GO:0006355">
    <property type="term" value="P:regulation of DNA-templated transcription"/>
    <property type="evidence" value="ECO:0007669"/>
    <property type="project" value="InterPro"/>
</dbReference>
<dbReference type="InterPro" id="IPR013767">
    <property type="entry name" value="PAS_fold"/>
</dbReference>
<feature type="domain" description="EAL" evidence="4">
    <location>
        <begin position="1235"/>
        <end position="1489"/>
    </location>
</feature>
<dbReference type="Pfam" id="PF00989">
    <property type="entry name" value="PAS"/>
    <property type="match status" value="1"/>
</dbReference>
<dbReference type="RefSeq" id="WP_115593609.1">
    <property type="nucleotide sequence ID" value="NZ_QRHA01000007.1"/>
</dbReference>
<dbReference type="Gene3D" id="3.30.450.20">
    <property type="entry name" value="PAS domain"/>
    <property type="match status" value="2"/>
</dbReference>
<dbReference type="InterPro" id="IPR000160">
    <property type="entry name" value="GGDEF_dom"/>
</dbReference>
<dbReference type="SMART" id="SM00086">
    <property type="entry name" value="PAC"/>
    <property type="match status" value="2"/>
</dbReference>
<feature type="domain" description="PAS" evidence="2">
    <location>
        <begin position="943"/>
        <end position="986"/>
    </location>
</feature>
<dbReference type="CDD" id="cd01949">
    <property type="entry name" value="GGDEF"/>
    <property type="match status" value="1"/>
</dbReference>
<dbReference type="PROSITE" id="PS51257">
    <property type="entry name" value="PROKAR_LIPOPROTEIN"/>
    <property type="match status" value="1"/>
</dbReference>
<dbReference type="InterPro" id="IPR000700">
    <property type="entry name" value="PAS-assoc_C"/>
</dbReference>
<dbReference type="InterPro" id="IPR035919">
    <property type="entry name" value="EAL_sf"/>
</dbReference>
<dbReference type="NCBIfam" id="TIGR00254">
    <property type="entry name" value="GGDEF"/>
    <property type="match status" value="1"/>
</dbReference>
<dbReference type="InterPro" id="IPR000014">
    <property type="entry name" value="PAS"/>
</dbReference>
<dbReference type="PROSITE" id="PS50113">
    <property type="entry name" value="PAC"/>
    <property type="match status" value="1"/>
</dbReference>
<dbReference type="Gene3D" id="3.20.20.450">
    <property type="entry name" value="EAL domain"/>
    <property type="match status" value="1"/>
</dbReference>
<dbReference type="SMART" id="SM00052">
    <property type="entry name" value="EAL"/>
    <property type="match status" value="1"/>
</dbReference>
<dbReference type="InterPro" id="IPR001610">
    <property type="entry name" value="PAC"/>
</dbReference>
<dbReference type="InterPro" id="IPR013655">
    <property type="entry name" value="PAS_fold_3"/>
</dbReference>
<dbReference type="SUPFAM" id="SSF63829">
    <property type="entry name" value="Calcium-dependent phosphotriesterase"/>
    <property type="match status" value="2"/>
</dbReference>
<dbReference type="SUPFAM" id="SSF141868">
    <property type="entry name" value="EAL domain-like"/>
    <property type="match status" value="1"/>
</dbReference>
<accession>A0A3D8M6B4</accession>
<evidence type="ECO:0000259" key="4">
    <source>
        <dbReference type="PROSITE" id="PS50883"/>
    </source>
</evidence>
<dbReference type="Pfam" id="PF00563">
    <property type="entry name" value="EAL"/>
    <property type="match status" value="1"/>
</dbReference>
<dbReference type="Pfam" id="PF07494">
    <property type="entry name" value="Reg_prop"/>
    <property type="match status" value="3"/>
</dbReference>
<dbReference type="EMBL" id="QRHA01000007">
    <property type="protein sequence ID" value="RDV25277.1"/>
    <property type="molecule type" value="Genomic_DNA"/>
</dbReference>
<feature type="chain" id="PRO_5017666851" evidence="1">
    <location>
        <begin position="27"/>
        <end position="1500"/>
    </location>
</feature>
<dbReference type="Pfam" id="PF08447">
    <property type="entry name" value="PAS_3"/>
    <property type="match status" value="1"/>
</dbReference>
<sequence length="1500" mass="170602">MRSTLKHSVLCLLTIFACCLSAVSHAVSLVDIYFTELNQRDGLSDLTIVDIVEDANGYMWFASVNGLNRYSGYSTRQYHPSDVDPNSIPSGYIRSLFVDHNGTLWVGTLDGLARYQPQTDNFKVFTKQHSALKSNDIWAISQSSDNQLIVADKSNLYVMDPNTETLSLLDSKVDFPDDIKVIRDEASRIWIGTYQHGVFIYSKKEQRLYSLSKVNPWSFNIDATTIFDVKVVDGEYWLATDRGVFRVANSGETLEVINQESHSALASNRVTSILPRDDSVWLTTINGLSIYDKKSRHFVTAGVDTSALTGLTQKFLLKIYQDSTGGLWIGALAGAFKYHPDISSGRLFSNKREFQKREDGNSVWGLSEDEQGNVWFATQHEGIGKFNIELGTLDYYLTNIGTSFWDLEIDAYGRFWLASSNGLQVYELEDDEIRHLTTLFEGQYVASVFFDGQQIWTWSPSEGVISIRTNQILPYLKDGTTNQLFQHHPELPKNNAPVPIFKDAQNRLWLTDESGELSIYDESQSKIVKTIGTEDGLTSRAIRVHSWRNFFWATTLSDGVLQIDKRDLKVIARQQGPVDGSFILASVGLNGSVWYANSLGLHRVDLSELTIAEEISLEQMQFNSLNEDAVLRTRDDRIIFAGNEGFNVLARESSTLGEHNAEQTRAPQLFEFEIFGYYQSNDVKTANQSIRLQTKSGVDINYDQSRFSISYGLVNPRMANTVEYRYRLTGFEDNWIPVGNDRVVQFNNVKFGSYEFELQAKEPGKAWSKPQKLEVRVGRPPWLYTSALAFYALILASILIYVLRQYQTRKAAQIAIRESEERLKLTLWSSGDELWDWDVYRGRVYRSNTWGTLDFPQDNIRTQSAYDANIHPNDIVRVQEALQEHLEDKSDYFELAYRAKTFTNKWIWILDRGKVVQRDHNNQPIRMTGTLKNIHHLKQAEEQLNLFKRSIENISEGVFIADTNFKFISVNNAYCRYTGETREQALASYMYFHQYPDAFTEEIKKTLRGKGNWSGEVESVRVNGDRYEIELNIDAVHDEDGKISHFVGVFSDITSRKSTEKELLKLANTDPLTELPNRSFFQASHQNLVRKSVPHALLCLDMDNFKKINDSLGHQTGDVLIKQIAKRLLRITGTEATCYRLGGDEFSILVEDNSDIHFITHYAQSILDTLSRPFIINKQEFVLGASVGIAFYPDDGNSPQEMLKNADTAMYFAKNNGGNGYQFFSGEMNQNAVRQLQIENLIRQGIKDDLFSVYYQPKVDITTGKLVSMEALVRFEHPQKGIVSPGQFIPLAEQTGQIIEIGEQVLRKACADTKRWVSQGIFSGRVAVNLSAKQFELPDLDDRIDRVLQEVGLSPLHLECEITEGTLMANPEQGLSMMDRLRERGIHLALDDFGTGYSSLAYLKRFPLNTLKIDKAFIDDIAESSVDRHMCAAIINIAHNLGLKVVAEGVEHESQLTILRRYDCEMLQGYLYSRPLSADRFEKLLKENQQLHDLIGQSAQ</sequence>
<feature type="signal peptide" evidence="1">
    <location>
        <begin position="1"/>
        <end position="26"/>
    </location>
</feature>
<dbReference type="Pfam" id="PF00990">
    <property type="entry name" value="GGDEF"/>
    <property type="match status" value="1"/>
</dbReference>
<dbReference type="Gene3D" id="2.130.10.10">
    <property type="entry name" value="YVTN repeat-like/Quinoprotein amine dehydrogenase"/>
    <property type="match status" value="4"/>
</dbReference>
<gene>
    <name evidence="6" type="ORF">DXV75_11405</name>
</gene>
<evidence type="ECO:0000259" key="3">
    <source>
        <dbReference type="PROSITE" id="PS50113"/>
    </source>
</evidence>
<dbReference type="CDD" id="cd01948">
    <property type="entry name" value="EAL"/>
    <property type="match status" value="1"/>
</dbReference>
<dbReference type="Gene3D" id="2.60.40.10">
    <property type="entry name" value="Immunoglobulins"/>
    <property type="match status" value="1"/>
</dbReference>
<keyword evidence="1" id="KW-0732">Signal</keyword>
<name>A0A3D8M6B4_9ALTE</name>
<feature type="domain" description="PAC" evidence="3">
    <location>
        <begin position="1013"/>
        <end position="1065"/>
    </location>
</feature>
<dbReference type="OrthoDB" id="9804951at2"/>
<dbReference type="PANTHER" id="PTHR44757">
    <property type="entry name" value="DIGUANYLATE CYCLASE DGCP"/>
    <property type="match status" value="1"/>
</dbReference>
<dbReference type="Pfam" id="PF07495">
    <property type="entry name" value="Y_Y_Y"/>
    <property type="match status" value="1"/>
</dbReference>
<dbReference type="SUPFAM" id="SSF55785">
    <property type="entry name" value="PYP-like sensor domain (PAS domain)"/>
    <property type="match status" value="2"/>
</dbReference>
<dbReference type="InterPro" id="IPR035965">
    <property type="entry name" value="PAS-like_dom_sf"/>
</dbReference>
<dbReference type="SUPFAM" id="SSF55073">
    <property type="entry name" value="Nucleotide cyclase"/>
    <property type="match status" value="1"/>
</dbReference>
<keyword evidence="7" id="KW-1185">Reference proteome</keyword>
<evidence type="ECO:0000256" key="1">
    <source>
        <dbReference type="SAM" id="SignalP"/>
    </source>
</evidence>
<organism evidence="6 7">
    <name type="scientific">Alteromonas aestuariivivens</name>
    <dbReference type="NCBI Taxonomy" id="1938339"/>
    <lineage>
        <taxon>Bacteria</taxon>
        <taxon>Pseudomonadati</taxon>
        <taxon>Pseudomonadota</taxon>
        <taxon>Gammaproteobacteria</taxon>
        <taxon>Alteromonadales</taxon>
        <taxon>Alteromonadaceae</taxon>
        <taxon>Alteromonas/Salinimonas group</taxon>
        <taxon>Alteromonas</taxon>
    </lineage>
</organism>
<dbReference type="Gene3D" id="3.30.70.270">
    <property type="match status" value="1"/>
</dbReference>
<dbReference type="PANTHER" id="PTHR44757:SF2">
    <property type="entry name" value="BIOFILM ARCHITECTURE MAINTENANCE PROTEIN MBAA"/>
    <property type="match status" value="1"/>
</dbReference>
<evidence type="ECO:0000313" key="6">
    <source>
        <dbReference type="EMBL" id="RDV25277.1"/>
    </source>
</evidence>
<reference evidence="7" key="1">
    <citation type="submission" date="2018-08" db="EMBL/GenBank/DDBJ databases">
        <authorList>
            <person name="Zhang J."/>
            <person name="Du Z.-J."/>
        </authorList>
    </citation>
    <scope>NUCLEOTIDE SEQUENCE [LARGE SCALE GENOMIC DNA]</scope>
    <source>
        <strain evidence="7">KCTC 52655</strain>
    </source>
</reference>
<evidence type="ECO:0000259" key="2">
    <source>
        <dbReference type="PROSITE" id="PS50112"/>
    </source>
</evidence>
<dbReference type="InterPro" id="IPR001633">
    <property type="entry name" value="EAL_dom"/>
</dbReference>
<dbReference type="PROSITE" id="PS50887">
    <property type="entry name" value="GGDEF"/>
    <property type="match status" value="1"/>
</dbReference>
<proteinExistence type="predicted"/>
<dbReference type="PROSITE" id="PS50883">
    <property type="entry name" value="EAL"/>
    <property type="match status" value="1"/>
</dbReference>
<dbReference type="NCBIfam" id="TIGR00229">
    <property type="entry name" value="sensory_box"/>
    <property type="match status" value="1"/>
</dbReference>
<evidence type="ECO:0000313" key="7">
    <source>
        <dbReference type="Proteomes" id="UP000256561"/>
    </source>
</evidence>
<dbReference type="InterPro" id="IPR011110">
    <property type="entry name" value="Reg_prop"/>
</dbReference>
<dbReference type="SMART" id="SM00267">
    <property type="entry name" value="GGDEF"/>
    <property type="match status" value="1"/>
</dbReference>
<dbReference type="InterPro" id="IPR052155">
    <property type="entry name" value="Biofilm_reg_signaling"/>
</dbReference>
<dbReference type="CDD" id="cd00130">
    <property type="entry name" value="PAS"/>
    <property type="match status" value="1"/>
</dbReference>
<dbReference type="Proteomes" id="UP000256561">
    <property type="component" value="Unassembled WGS sequence"/>
</dbReference>
<dbReference type="InterPro" id="IPR029787">
    <property type="entry name" value="Nucleotide_cyclase"/>
</dbReference>
<evidence type="ECO:0000259" key="5">
    <source>
        <dbReference type="PROSITE" id="PS50887"/>
    </source>
</evidence>
<feature type="domain" description="GGDEF" evidence="5">
    <location>
        <begin position="1093"/>
        <end position="1226"/>
    </location>
</feature>
<comment type="caution">
    <text evidence="6">The sequence shown here is derived from an EMBL/GenBank/DDBJ whole genome shotgun (WGS) entry which is preliminary data.</text>
</comment>
<dbReference type="InterPro" id="IPR015943">
    <property type="entry name" value="WD40/YVTN_repeat-like_dom_sf"/>
</dbReference>
<protein>
    <submittedName>
        <fullName evidence="6">EAL domain-containing protein</fullName>
    </submittedName>
</protein>
<dbReference type="InterPro" id="IPR013783">
    <property type="entry name" value="Ig-like_fold"/>
</dbReference>
<dbReference type="InterPro" id="IPR011123">
    <property type="entry name" value="Y_Y_Y"/>
</dbReference>